<dbReference type="OrthoDB" id="5298944at2"/>
<feature type="domain" description="Type I restriction modification DNA specificity" evidence="5">
    <location>
        <begin position="193"/>
        <end position="366"/>
    </location>
</feature>
<keyword evidence="6" id="KW-0540">Nuclease</keyword>
<dbReference type="InterPro" id="IPR000055">
    <property type="entry name" value="Restrct_endonuc_typeI_TRD"/>
</dbReference>
<dbReference type="Gene3D" id="3.90.220.20">
    <property type="entry name" value="DNA methylase specificity domains"/>
    <property type="match status" value="2"/>
</dbReference>
<evidence type="ECO:0000313" key="7">
    <source>
        <dbReference type="Proteomes" id="UP000282438"/>
    </source>
</evidence>
<evidence type="ECO:0000256" key="4">
    <source>
        <dbReference type="SAM" id="Coils"/>
    </source>
</evidence>
<keyword evidence="2" id="KW-0680">Restriction system</keyword>
<dbReference type="Pfam" id="PF01420">
    <property type="entry name" value="Methylase_S"/>
    <property type="match status" value="2"/>
</dbReference>
<dbReference type="AlphaFoldDB" id="A0A3S8ZPT8"/>
<evidence type="ECO:0000256" key="3">
    <source>
        <dbReference type="ARBA" id="ARBA00023125"/>
    </source>
</evidence>
<evidence type="ECO:0000259" key="5">
    <source>
        <dbReference type="Pfam" id="PF01420"/>
    </source>
</evidence>
<dbReference type="EMBL" id="CP034433">
    <property type="protein sequence ID" value="AZN35486.1"/>
    <property type="molecule type" value="Genomic_DNA"/>
</dbReference>
<dbReference type="GO" id="GO:0009307">
    <property type="term" value="P:DNA restriction-modification system"/>
    <property type="evidence" value="ECO:0007669"/>
    <property type="project" value="UniProtKB-KW"/>
</dbReference>
<comment type="similarity">
    <text evidence="1">Belongs to the type-I restriction system S methylase family.</text>
</comment>
<organism evidence="6 7">
    <name type="scientific">Iodobacter ciconiae</name>
    <dbReference type="NCBI Taxonomy" id="2496266"/>
    <lineage>
        <taxon>Bacteria</taxon>
        <taxon>Pseudomonadati</taxon>
        <taxon>Pseudomonadota</taxon>
        <taxon>Betaproteobacteria</taxon>
        <taxon>Neisseriales</taxon>
        <taxon>Chitinibacteraceae</taxon>
        <taxon>Iodobacter</taxon>
    </lineage>
</organism>
<gene>
    <name evidence="6" type="ORF">EJO50_02675</name>
</gene>
<keyword evidence="7" id="KW-1185">Reference proteome</keyword>
<dbReference type="RefSeq" id="WP_125971454.1">
    <property type="nucleotide sequence ID" value="NZ_CP034433.1"/>
</dbReference>
<evidence type="ECO:0000256" key="2">
    <source>
        <dbReference type="ARBA" id="ARBA00022747"/>
    </source>
</evidence>
<accession>A0A3S8ZPT8</accession>
<evidence type="ECO:0000256" key="1">
    <source>
        <dbReference type="ARBA" id="ARBA00010923"/>
    </source>
</evidence>
<dbReference type="GO" id="GO:0003677">
    <property type="term" value="F:DNA binding"/>
    <property type="evidence" value="ECO:0007669"/>
    <property type="project" value="UniProtKB-KW"/>
</dbReference>
<dbReference type="InterPro" id="IPR052021">
    <property type="entry name" value="Type-I_RS_S_subunit"/>
</dbReference>
<keyword evidence="3" id="KW-0238">DNA-binding</keyword>
<feature type="coiled-coil region" evidence="4">
    <location>
        <begin position="151"/>
        <end position="178"/>
    </location>
</feature>
<keyword evidence="6" id="KW-0255">Endonuclease</keyword>
<dbReference type="KEGG" id="iod:EJO50_02675"/>
<proteinExistence type="inferred from homology"/>
<reference evidence="6 7" key="1">
    <citation type="submission" date="2018-12" db="EMBL/GenBank/DDBJ databases">
        <title>Complete genome sequence of Iodobacter sp. H11R3.</title>
        <authorList>
            <person name="Bae J.-W."/>
        </authorList>
    </citation>
    <scope>NUCLEOTIDE SEQUENCE [LARGE SCALE GENOMIC DNA]</scope>
    <source>
        <strain evidence="6 7">H11R3</strain>
    </source>
</reference>
<dbReference type="GO" id="GO:0004519">
    <property type="term" value="F:endonuclease activity"/>
    <property type="evidence" value="ECO:0007669"/>
    <property type="project" value="UniProtKB-KW"/>
</dbReference>
<protein>
    <submittedName>
        <fullName evidence="6">Restriction endonuclease subunit S</fullName>
    </submittedName>
</protein>
<keyword evidence="4" id="KW-0175">Coiled coil</keyword>
<keyword evidence="6" id="KW-0378">Hydrolase</keyword>
<dbReference type="InterPro" id="IPR044946">
    <property type="entry name" value="Restrct_endonuc_typeI_TRD_sf"/>
</dbReference>
<dbReference type="CDD" id="cd17293">
    <property type="entry name" value="RMtype1_S_Ppo21ORF8840P_TRD1-CR1_like"/>
    <property type="match status" value="1"/>
</dbReference>
<dbReference type="Proteomes" id="UP000282438">
    <property type="component" value="Chromosome"/>
</dbReference>
<name>A0A3S8ZPT8_9NEIS</name>
<dbReference type="REBASE" id="285980">
    <property type="entry name" value="S.Isph11r3I"/>
</dbReference>
<sequence>MSWPKVKLSSIAQVVTGSTPSKEDDSYFGGDIPFVTPGELDNGFVLNAKQTLTQKGANVSRLLPKNSVMVCCIGSLGKVGISGVPVVTNQQINSLILDENKADPMYVYFFCQTLKQTLVDMAPKTTVSIVNKSRFSDLEIPLPPLETQKQIAAVLEKADQLRKDCQQMEQELNKLAQAVFIDMFGDPATNPMGWPIKEIGDTFELLTDYHANGSYEVLQRNVELLNESNFALMVRTTDLEKNNFVDNVKYISEHAYNFLEKTKVYGGELLVNKIGSAGKIYLMPKLDRPVSLAMNQFMIRFKKNEAISVFIYHLLSTEFGAEEIKKRVNGAVTKTIRKDALREIALPIPPVDNQLKFCQFIDVLNVLKNNQRTISHEINEQFDALLKNAFNGELNLKAA</sequence>
<dbReference type="PANTHER" id="PTHR30408">
    <property type="entry name" value="TYPE-1 RESTRICTION ENZYME ECOKI SPECIFICITY PROTEIN"/>
    <property type="match status" value="1"/>
</dbReference>
<feature type="domain" description="Type I restriction modification DNA specificity" evidence="5">
    <location>
        <begin position="3"/>
        <end position="160"/>
    </location>
</feature>
<dbReference type="PANTHER" id="PTHR30408:SF12">
    <property type="entry name" value="TYPE I RESTRICTION ENZYME MJAVIII SPECIFICITY SUBUNIT"/>
    <property type="match status" value="1"/>
</dbReference>
<evidence type="ECO:0000313" key="6">
    <source>
        <dbReference type="EMBL" id="AZN35486.1"/>
    </source>
</evidence>
<dbReference type="SUPFAM" id="SSF116734">
    <property type="entry name" value="DNA methylase specificity domain"/>
    <property type="match status" value="2"/>
</dbReference>